<feature type="compositionally biased region" description="Polar residues" evidence="1">
    <location>
        <begin position="55"/>
        <end position="65"/>
    </location>
</feature>
<feature type="non-terminal residue" evidence="2">
    <location>
        <position position="125"/>
    </location>
</feature>
<accession>A0A9N9K5U9</accession>
<evidence type="ECO:0000256" key="1">
    <source>
        <dbReference type="SAM" id="MobiDB-lite"/>
    </source>
</evidence>
<proteinExistence type="predicted"/>
<dbReference type="EMBL" id="CAJVPY010044467">
    <property type="protein sequence ID" value="CAG8808960.1"/>
    <property type="molecule type" value="Genomic_DNA"/>
</dbReference>
<organism evidence="2 3">
    <name type="scientific">Dentiscutata erythropus</name>
    <dbReference type="NCBI Taxonomy" id="1348616"/>
    <lineage>
        <taxon>Eukaryota</taxon>
        <taxon>Fungi</taxon>
        <taxon>Fungi incertae sedis</taxon>
        <taxon>Mucoromycota</taxon>
        <taxon>Glomeromycotina</taxon>
        <taxon>Glomeromycetes</taxon>
        <taxon>Diversisporales</taxon>
        <taxon>Gigasporaceae</taxon>
        <taxon>Dentiscutata</taxon>
    </lineage>
</organism>
<protein>
    <submittedName>
        <fullName evidence="2">17911_t:CDS:1</fullName>
    </submittedName>
</protein>
<gene>
    <name evidence="2" type="ORF">DERYTH_LOCUS24991</name>
</gene>
<name>A0A9N9K5U9_9GLOM</name>
<comment type="caution">
    <text evidence="2">The sequence shown here is derived from an EMBL/GenBank/DDBJ whole genome shotgun (WGS) entry which is preliminary data.</text>
</comment>
<evidence type="ECO:0000313" key="3">
    <source>
        <dbReference type="Proteomes" id="UP000789405"/>
    </source>
</evidence>
<feature type="region of interest" description="Disordered" evidence="1">
    <location>
        <begin position="47"/>
        <end position="72"/>
    </location>
</feature>
<keyword evidence="3" id="KW-1185">Reference proteome</keyword>
<dbReference type="Proteomes" id="UP000789405">
    <property type="component" value="Unassembled WGS sequence"/>
</dbReference>
<evidence type="ECO:0000313" key="2">
    <source>
        <dbReference type="EMBL" id="CAG8808960.1"/>
    </source>
</evidence>
<dbReference type="OrthoDB" id="10332961at2759"/>
<dbReference type="AlphaFoldDB" id="A0A9N9K5U9"/>
<reference evidence="2" key="1">
    <citation type="submission" date="2021-06" db="EMBL/GenBank/DDBJ databases">
        <authorList>
            <person name="Kallberg Y."/>
            <person name="Tangrot J."/>
            <person name="Rosling A."/>
        </authorList>
    </citation>
    <scope>NUCLEOTIDE SEQUENCE</scope>
    <source>
        <strain evidence="2">MA453B</strain>
    </source>
</reference>
<sequence length="125" mass="14140">KVESPLYDESIGTPEESVRRKEMFDISYAVHRMGEGNARKKKIKGLEKSGGLNPFKNQHNNLNDDFSNEAPRSSEKIISVANEPIKTISSNKQQHKEGVHRRKGFDLNLEVATLRRKALVEPKGI</sequence>